<name>A0A853PVN2_BACFG</name>
<dbReference type="KEGG" id="bfb:VU15_10405"/>
<organism evidence="1 2">
    <name type="scientific">Bacteroides fragilis</name>
    <dbReference type="NCBI Taxonomy" id="817"/>
    <lineage>
        <taxon>Bacteria</taxon>
        <taxon>Pseudomonadati</taxon>
        <taxon>Bacteroidota</taxon>
        <taxon>Bacteroidia</taxon>
        <taxon>Bacteroidales</taxon>
        <taxon>Bacteroidaceae</taxon>
        <taxon>Bacteroides</taxon>
    </lineage>
</organism>
<gene>
    <name evidence="1" type="ORF">AC094_23080</name>
</gene>
<reference evidence="1 2" key="1">
    <citation type="journal article" date="2016" name="PLoS ONE">
        <title>Genomic Diversity of Enterotoxigenic Strains of Bacteroides fragilis.</title>
        <authorList>
            <person name="Pierce J.V."/>
            <person name="Bernstein H.D."/>
        </authorList>
    </citation>
    <scope>NUCLEOTIDE SEQUENCE [LARGE SCALE GENOMIC DNA]</scope>
    <source>
        <strain evidence="1 2">20793-3</strain>
    </source>
</reference>
<dbReference type="AlphaFoldDB" id="A0A853PVN2"/>
<sequence length="67" mass="7488">MPFQMYNTEISPLKTNVMRLKTPKPIRLIALAGIALFIDSSVSIPSVSVKDWTEIDETGNPLYPLPK</sequence>
<proteinExistence type="predicted"/>
<accession>A0A853PVN2</accession>
<dbReference type="EMBL" id="LIDT01000024">
    <property type="protein sequence ID" value="OCR31536.1"/>
    <property type="molecule type" value="Genomic_DNA"/>
</dbReference>
<comment type="caution">
    <text evidence="1">The sequence shown here is derived from an EMBL/GenBank/DDBJ whole genome shotgun (WGS) entry which is preliminary data.</text>
</comment>
<protein>
    <submittedName>
        <fullName evidence="1">Uncharacterized protein</fullName>
    </submittedName>
</protein>
<evidence type="ECO:0000313" key="2">
    <source>
        <dbReference type="Proteomes" id="UP000093197"/>
    </source>
</evidence>
<dbReference type="Proteomes" id="UP000093197">
    <property type="component" value="Unassembled WGS sequence"/>
</dbReference>
<evidence type="ECO:0000313" key="1">
    <source>
        <dbReference type="EMBL" id="OCR31536.1"/>
    </source>
</evidence>